<dbReference type="EMBL" id="VBAK01000022">
    <property type="protein sequence ID" value="TMI93548.1"/>
    <property type="molecule type" value="Genomic_DNA"/>
</dbReference>
<evidence type="ECO:0000256" key="2">
    <source>
        <dbReference type="ARBA" id="ARBA00022692"/>
    </source>
</evidence>
<name>A0A537KCN9_9BACT</name>
<comment type="subcellular location">
    <subcellularLocation>
        <location evidence="1">Endomembrane system</location>
        <topology evidence="1">Multi-pass membrane protein</topology>
    </subcellularLocation>
</comment>
<organism evidence="6 7">
    <name type="scientific">Candidatus Segetimicrobium genomatis</name>
    <dbReference type="NCBI Taxonomy" id="2569760"/>
    <lineage>
        <taxon>Bacteria</taxon>
        <taxon>Bacillati</taxon>
        <taxon>Candidatus Sysuimicrobiota</taxon>
        <taxon>Candidatus Sysuimicrobiia</taxon>
        <taxon>Candidatus Sysuimicrobiales</taxon>
        <taxon>Candidatus Segetimicrobiaceae</taxon>
        <taxon>Candidatus Segetimicrobium</taxon>
    </lineage>
</organism>
<evidence type="ECO:0000313" key="7">
    <source>
        <dbReference type="Proteomes" id="UP000318509"/>
    </source>
</evidence>
<keyword evidence="3 5" id="KW-1133">Transmembrane helix</keyword>
<keyword evidence="6" id="KW-0489">Methyltransferase</keyword>
<evidence type="ECO:0000256" key="3">
    <source>
        <dbReference type="ARBA" id="ARBA00022989"/>
    </source>
</evidence>
<dbReference type="InterPro" id="IPR007318">
    <property type="entry name" value="Phopholipid_MeTrfase"/>
</dbReference>
<evidence type="ECO:0000256" key="5">
    <source>
        <dbReference type="SAM" id="Phobius"/>
    </source>
</evidence>
<feature type="transmembrane region" description="Helical" evidence="5">
    <location>
        <begin position="41"/>
        <end position="62"/>
    </location>
</feature>
<keyword evidence="2 5" id="KW-0812">Transmembrane</keyword>
<feature type="transmembrane region" description="Helical" evidence="5">
    <location>
        <begin position="83"/>
        <end position="102"/>
    </location>
</feature>
<dbReference type="GO" id="GO:0012505">
    <property type="term" value="C:endomembrane system"/>
    <property type="evidence" value="ECO:0007669"/>
    <property type="project" value="UniProtKB-SubCell"/>
</dbReference>
<evidence type="ECO:0000313" key="6">
    <source>
        <dbReference type="EMBL" id="TMI93548.1"/>
    </source>
</evidence>
<keyword evidence="4 5" id="KW-0472">Membrane</keyword>
<protein>
    <submittedName>
        <fullName evidence="6">Isoprenylcysteine carboxylmethyltransferase family protein</fullName>
    </submittedName>
</protein>
<accession>A0A537KCN9</accession>
<proteinExistence type="predicted"/>
<dbReference type="AlphaFoldDB" id="A0A537KCN9"/>
<dbReference type="GO" id="GO:0032259">
    <property type="term" value="P:methylation"/>
    <property type="evidence" value="ECO:0007669"/>
    <property type="project" value="UniProtKB-KW"/>
</dbReference>
<dbReference type="PANTHER" id="PTHR12714">
    <property type="entry name" value="PROTEIN-S ISOPRENYLCYSTEINE O-METHYLTRANSFERASE"/>
    <property type="match status" value="1"/>
</dbReference>
<dbReference type="GO" id="GO:0008168">
    <property type="term" value="F:methyltransferase activity"/>
    <property type="evidence" value="ECO:0007669"/>
    <property type="project" value="UniProtKB-KW"/>
</dbReference>
<evidence type="ECO:0000256" key="1">
    <source>
        <dbReference type="ARBA" id="ARBA00004127"/>
    </source>
</evidence>
<sequence length="156" mass="17449">MLWRALLAFLALPGMVAFAVPLSLAWSESARRGAPLRPAGGLVVLAGASLLLWCVREFYVAGRGTLAPWAPPRKLVTSGPYRFSRNPMYIGVIVVLLGWAALLRSRTLLVYALAVEIAVHLRVLVSEEPWARRTFGADWEDYRARVPRWLPRLRKS</sequence>
<gene>
    <name evidence="6" type="ORF">E6H00_01060</name>
</gene>
<dbReference type="Pfam" id="PF04191">
    <property type="entry name" value="PEMT"/>
    <property type="match status" value="1"/>
</dbReference>
<dbReference type="PANTHER" id="PTHR12714:SF9">
    <property type="entry name" value="PROTEIN-S-ISOPRENYLCYSTEINE O-METHYLTRANSFERASE"/>
    <property type="match status" value="1"/>
</dbReference>
<dbReference type="Proteomes" id="UP000318509">
    <property type="component" value="Unassembled WGS sequence"/>
</dbReference>
<reference evidence="6 7" key="1">
    <citation type="journal article" date="2019" name="Nat. Microbiol.">
        <title>Mediterranean grassland soil C-N compound turnover is dependent on rainfall and depth, and is mediated by genomically divergent microorganisms.</title>
        <authorList>
            <person name="Diamond S."/>
            <person name="Andeer P.F."/>
            <person name="Li Z."/>
            <person name="Crits-Christoph A."/>
            <person name="Burstein D."/>
            <person name="Anantharaman K."/>
            <person name="Lane K.R."/>
            <person name="Thomas B.C."/>
            <person name="Pan C."/>
            <person name="Northen T.R."/>
            <person name="Banfield J.F."/>
        </authorList>
    </citation>
    <scope>NUCLEOTIDE SEQUENCE [LARGE SCALE GENOMIC DNA]</scope>
    <source>
        <strain evidence="6">NP_3</strain>
    </source>
</reference>
<evidence type="ECO:0000256" key="4">
    <source>
        <dbReference type="ARBA" id="ARBA00023136"/>
    </source>
</evidence>
<keyword evidence="6" id="KW-0808">Transferase</keyword>
<dbReference type="Gene3D" id="1.20.120.1630">
    <property type="match status" value="1"/>
</dbReference>
<comment type="caution">
    <text evidence="6">The sequence shown here is derived from an EMBL/GenBank/DDBJ whole genome shotgun (WGS) entry which is preliminary data.</text>
</comment>